<accession>H5SGJ2</accession>
<dbReference type="InterPro" id="IPR019405">
    <property type="entry name" value="Lactonase_7-beta_prop"/>
</dbReference>
<protein>
    <submittedName>
        <fullName evidence="1">Hypothetical conserved protein</fullName>
    </submittedName>
</protein>
<dbReference type="Pfam" id="PF10282">
    <property type="entry name" value="Lactonase"/>
    <property type="match status" value="1"/>
</dbReference>
<dbReference type="SUPFAM" id="SSF51004">
    <property type="entry name" value="C-terminal (heme d1) domain of cytochrome cd1-nitrite reductase"/>
    <property type="match status" value="1"/>
</dbReference>
<sequence length="387" mass="42409">MPDSSNLLSPQDIEVLRAWIAQGAPNARGELPWNHRRTTGRRKAFVCASGSDLIAVLDLDTYHIMHCIPVGIYPAVVESPHYVQVSPDERYVYVTLINGAAIEKYRTDTYEKVGRVEVGPAPAHIEFSPEGRYAVVTHFTTSDPVKLTLLDAENLRVLDELRDPAGQVIARPHGLWLSPDFRYAYVTANSGNYITKVEISPDRQHFVDFTQIPLERGALPQPDPRWGPYQIVSDPAGQYLFVSCDASNEVRIFSRATDSLVAVLPTAAGPKLMAYHEGLLYVNCLKASAPPLQGERLGAIAVVDATNLRLLTHVYGLGHLPRGIGVDPLKNQLIVSFENLAGADPPHHYTGGLPGSPGKVYFVQLPTLQVRAVREIALAGYGLTLIP</sequence>
<dbReference type="Gene3D" id="2.130.10.10">
    <property type="entry name" value="YVTN repeat-like/Quinoprotein amine dehydrogenase"/>
    <property type="match status" value="2"/>
</dbReference>
<reference evidence="1" key="1">
    <citation type="journal article" date="2005" name="Environ. Microbiol.">
        <title>Genetic and functional properties of uncultivated thermophilic crenarchaeotes from a subsurface gold mine as revealed by analysis of genome fragments.</title>
        <authorList>
            <person name="Nunoura T."/>
            <person name="Hirayama H."/>
            <person name="Takami H."/>
            <person name="Oida H."/>
            <person name="Nishi S."/>
            <person name="Shimamura S."/>
            <person name="Suzuki Y."/>
            <person name="Inagaki F."/>
            <person name="Takai K."/>
            <person name="Nealson K.H."/>
            <person name="Horikoshi K."/>
        </authorList>
    </citation>
    <scope>NUCLEOTIDE SEQUENCE</scope>
</reference>
<reference evidence="1" key="2">
    <citation type="journal article" date="2012" name="PLoS ONE">
        <title>A Deeply Branching Thermophilic Bacterium with an Ancient Acetyl-CoA Pathway Dominates a Subsurface Ecosystem.</title>
        <authorList>
            <person name="Takami H."/>
            <person name="Noguchi H."/>
            <person name="Takaki Y."/>
            <person name="Uchiyama I."/>
            <person name="Toyoda A."/>
            <person name="Nishi S."/>
            <person name="Chee G.-J."/>
            <person name="Arai W."/>
            <person name="Nunoura T."/>
            <person name="Itoh T."/>
            <person name="Hattori M."/>
            <person name="Takai K."/>
        </authorList>
    </citation>
    <scope>NUCLEOTIDE SEQUENCE</scope>
</reference>
<dbReference type="InterPro" id="IPR051200">
    <property type="entry name" value="Host-pathogen_enzymatic-act"/>
</dbReference>
<organism evidence="1">
    <name type="scientific">uncultured Bacteroidota bacterium</name>
    <dbReference type="NCBI Taxonomy" id="152509"/>
    <lineage>
        <taxon>Bacteria</taxon>
        <taxon>Pseudomonadati</taxon>
        <taxon>Bacteroidota</taxon>
        <taxon>environmental samples</taxon>
    </lineage>
</organism>
<dbReference type="AlphaFoldDB" id="H5SGJ2"/>
<dbReference type="InterPro" id="IPR015943">
    <property type="entry name" value="WD40/YVTN_repeat-like_dom_sf"/>
</dbReference>
<dbReference type="PANTHER" id="PTHR47197">
    <property type="entry name" value="PROTEIN NIRF"/>
    <property type="match status" value="1"/>
</dbReference>
<dbReference type="InterPro" id="IPR011048">
    <property type="entry name" value="Haem_d1_sf"/>
</dbReference>
<gene>
    <name evidence="1" type="ORF">HGMM_F25B04C21</name>
</gene>
<dbReference type="EMBL" id="AP011714">
    <property type="protein sequence ID" value="BAL55278.1"/>
    <property type="molecule type" value="Genomic_DNA"/>
</dbReference>
<proteinExistence type="predicted"/>
<name>H5SGJ2_9BACT</name>
<evidence type="ECO:0000313" key="1">
    <source>
        <dbReference type="EMBL" id="BAL55278.1"/>
    </source>
</evidence>
<dbReference type="PANTHER" id="PTHR47197:SF3">
    <property type="entry name" value="DIHYDRO-HEME D1 DEHYDROGENASE"/>
    <property type="match status" value="1"/>
</dbReference>